<dbReference type="OrthoDB" id="9788148at2"/>
<evidence type="ECO:0000256" key="3">
    <source>
        <dbReference type="ARBA" id="ARBA00012367"/>
    </source>
</evidence>
<dbReference type="Pfam" id="PF10437">
    <property type="entry name" value="Lip_prot_lig_C"/>
    <property type="match status" value="1"/>
</dbReference>
<proteinExistence type="predicted"/>
<organism evidence="9 10">
    <name type="scientific">Geosporobacter ferrireducens</name>
    <dbReference type="NCBI Taxonomy" id="1424294"/>
    <lineage>
        <taxon>Bacteria</taxon>
        <taxon>Bacillati</taxon>
        <taxon>Bacillota</taxon>
        <taxon>Clostridia</taxon>
        <taxon>Peptostreptococcales</taxon>
        <taxon>Thermotaleaceae</taxon>
        <taxon>Geosporobacter</taxon>
    </lineage>
</organism>
<evidence type="ECO:0000256" key="6">
    <source>
        <dbReference type="ARBA" id="ARBA00022840"/>
    </source>
</evidence>
<dbReference type="NCBIfam" id="TIGR00545">
    <property type="entry name" value="lipoyltrans"/>
    <property type="match status" value="1"/>
</dbReference>
<dbReference type="GO" id="GO:0017118">
    <property type="term" value="F:lipoyltransferase activity"/>
    <property type="evidence" value="ECO:0007669"/>
    <property type="project" value="TreeGrafter"/>
</dbReference>
<dbReference type="Proteomes" id="UP000095743">
    <property type="component" value="Chromosome"/>
</dbReference>
<accession>A0A1D8GJX8</accession>
<gene>
    <name evidence="9" type="ORF">Gferi_17655</name>
</gene>
<comment type="pathway">
    <text evidence="1">Protein modification; protein lipoylation via exogenous pathway; protein N(6)-(lipoyl)lysine from lipoate: step 2/2.</text>
</comment>
<comment type="pathway">
    <text evidence="2">Protein modification; protein lipoylation via exogenous pathway; protein N(6)-(lipoyl)lysine from lipoate: step 1/2.</text>
</comment>
<dbReference type="InterPro" id="IPR004143">
    <property type="entry name" value="BPL_LPL_catalytic"/>
</dbReference>
<name>A0A1D8GJX8_9FIRM</name>
<dbReference type="EMBL" id="CP017269">
    <property type="protein sequence ID" value="AOT71216.1"/>
    <property type="molecule type" value="Genomic_DNA"/>
</dbReference>
<evidence type="ECO:0000259" key="8">
    <source>
        <dbReference type="PROSITE" id="PS51733"/>
    </source>
</evidence>
<evidence type="ECO:0000313" key="9">
    <source>
        <dbReference type="EMBL" id="AOT71216.1"/>
    </source>
</evidence>
<dbReference type="PANTHER" id="PTHR12561:SF3">
    <property type="entry name" value="LIPOYLTRANSFERASE 1, MITOCHONDRIAL"/>
    <property type="match status" value="1"/>
</dbReference>
<evidence type="ECO:0000256" key="7">
    <source>
        <dbReference type="ARBA" id="ARBA00048037"/>
    </source>
</evidence>
<dbReference type="InterPro" id="IPR004562">
    <property type="entry name" value="LipoylTrfase_LipoateP_Ligase"/>
</dbReference>
<evidence type="ECO:0000256" key="5">
    <source>
        <dbReference type="ARBA" id="ARBA00022741"/>
    </source>
</evidence>
<keyword evidence="5" id="KW-0547">Nucleotide-binding</keyword>
<dbReference type="GO" id="GO:0005524">
    <property type="term" value="F:ATP binding"/>
    <property type="evidence" value="ECO:0007669"/>
    <property type="project" value="UniProtKB-KW"/>
</dbReference>
<protein>
    <recommendedName>
        <fullName evidence="3">lipoate--protein ligase</fullName>
        <ecNumber evidence="3">6.3.1.20</ecNumber>
    </recommendedName>
</protein>
<dbReference type="GO" id="GO:0005737">
    <property type="term" value="C:cytoplasm"/>
    <property type="evidence" value="ECO:0007669"/>
    <property type="project" value="TreeGrafter"/>
</dbReference>
<dbReference type="PROSITE" id="PS51733">
    <property type="entry name" value="BPL_LPL_CATALYTIC"/>
    <property type="match status" value="1"/>
</dbReference>
<keyword evidence="4 9" id="KW-0436">Ligase</keyword>
<dbReference type="GO" id="GO:0016979">
    <property type="term" value="F:lipoate-protein ligase activity"/>
    <property type="evidence" value="ECO:0007669"/>
    <property type="project" value="UniProtKB-EC"/>
</dbReference>
<evidence type="ECO:0000256" key="2">
    <source>
        <dbReference type="ARBA" id="ARBA00005124"/>
    </source>
</evidence>
<dbReference type="CDD" id="cd16443">
    <property type="entry name" value="LplA"/>
    <property type="match status" value="1"/>
</dbReference>
<dbReference type="EC" id="6.3.1.20" evidence="3"/>
<dbReference type="FunFam" id="3.30.930.10:FF:000072">
    <property type="entry name" value="Lipoate--protein ligase"/>
    <property type="match status" value="1"/>
</dbReference>
<dbReference type="Gene3D" id="3.30.390.50">
    <property type="entry name" value="CO dehydrogenase flavoprotein, C-terminal domain"/>
    <property type="match status" value="1"/>
</dbReference>
<dbReference type="KEGG" id="gfe:Gferi_17655"/>
<dbReference type="InterPro" id="IPR045864">
    <property type="entry name" value="aa-tRNA-synth_II/BPL/LPL"/>
</dbReference>
<reference evidence="9 10" key="1">
    <citation type="submission" date="2016-09" db="EMBL/GenBank/DDBJ databases">
        <title>Genomic analysis reveals versatility of anaerobic energy metabolism of Geosporobacter ferrireducens IRF9 of phylum Firmicutes.</title>
        <authorList>
            <person name="Kim S.-J."/>
        </authorList>
    </citation>
    <scope>NUCLEOTIDE SEQUENCE [LARGE SCALE GENOMIC DNA]</scope>
    <source>
        <strain evidence="9 10">IRF9</strain>
    </source>
</reference>
<dbReference type="PANTHER" id="PTHR12561">
    <property type="entry name" value="LIPOATE-PROTEIN LIGASE"/>
    <property type="match status" value="1"/>
</dbReference>
<dbReference type="RefSeq" id="WP_069978819.1">
    <property type="nucleotide sequence ID" value="NZ_CP017269.1"/>
</dbReference>
<evidence type="ECO:0000256" key="1">
    <source>
        <dbReference type="ARBA" id="ARBA00005085"/>
    </source>
</evidence>
<keyword evidence="10" id="KW-1185">Reference proteome</keyword>
<dbReference type="Pfam" id="PF21948">
    <property type="entry name" value="LplA-B_cat"/>
    <property type="match status" value="1"/>
</dbReference>
<sequence length="330" mass="38027">MLYIENKSSKPHFNLALEEYVIRHLDLGQNVFMLWQNEPSVIVGRNQNTIEEINAKYIKENHINVVRRLSGGGAVYHDSGNLNFTFIMQDQKDEVSNFRKFTEPVIKVLNSLGIPAEFSGRNDITIEGKKFSGNAQYACNNRLLHHGTILFNSDLSVVQNALNVRIDKIESKGIKSVRSRVTNIAPYLKEPLSIDAFKNILIQSILNTKDISTMTYRLTEQDLQKITEIMEKRYLTWDWNYGESPAFDMQKTRKYEGGILDLRLQADNGKIVGCKIYGDFFGKYEVSELEQALIHVQYAEEAVRSILETIDLQKYMHNITADDFIDCMFY</sequence>
<dbReference type="InterPro" id="IPR019491">
    <property type="entry name" value="Lipoate_protein_ligase_C"/>
</dbReference>
<comment type="catalytic activity">
    <reaction evidence="7">
        <text>L-lysyl-[lipoyl-carrier protein] + (R)-lipoate + ATP = N(6)-[(R)-lipoyl]-L-lysyl-[lipoyl-carrier protein] + AMP + diphosphate + H(+)</text>
        <dbReference type="Rhea" id="RHEA:49288"/>
        <dbReference type="Rhea" id="RHEA-COMP:10500"/>
        <dbReference type="Rhea" id="RHEA-COMP:10502"/>
        <dbReference type="ChEBI" id="CHEBI:15378"/>
        <dbReference type="ChEBI" id="CHEBI:29969"/>
        <dbReference type="ChEBI" id="CHEBI:30616"/>
        <dbReference type="ChEBI" id="CHEBI:33019"/>
        <dbReference type="ChEBI" id="CHEBI:83088"/>
        <dbReference type="ChEBI" id="CHEBI:83099"/>
        <dbReference type="ChEBI" id="CHEBI:456215"/>
        <dbReference type="EC" id="6.3.1.20"/>
    </reaction>
</comment>
<dbReference type="STRING" id="1424294.Gferi_17655"/>
<dbReference type="UniPathway" id="UPA00537">
    <property type="reaction ID" value="UER00594"/>
</dbReference>
<dbReference type="SUPFAM" id="SSF82649">
    <property type="entry name" value="SufE/NifU"/>
    <property type="match status" value="1"/>
</dbReference>
<dbReference type="AlphaFoldDB" id="A0A1D8GJX8"/>
<dbReference type="SUPFAM" id="SSF55681">
    <property type="entry name" value="Class II aaRS and biotin synthetases"/>
    <property type="match status" value="1"/>
</dbReference>
<keyword evidence="6" id="KW-0067">ATP-binding</keyword>
<evidence type="ECO:0000256" key="4">
    <source>
        <dbReference type="ARBA" id="ARBA00022598"/>
    </source>
</evidence>
<dbReference type="Gene3D" id="3.30.930.10">
    <property type="entry name" value="Bira Bifunctional Protein, Domain 2"/>
    <property type="match status" value="1"/>
</dbReference>
<evidence type="ECO:0000313" key="10">
    <source>
        <dbReference type="Proteomes" id="UP000095743"/>
    </source>
</evidence>
<feature type="domain" description="BPL/LPL catalytic" evidence="8">
    <location>
        <begin position="26"/>
        <end position="213"/>
    </location>
</feature>
<dbReference type="GO" id="GO:0009249">
    <property type="term" value="P:protein lipoylation"/>
    <property type="evidence" value="ECO:0007669"/>
    <property type="project" value="InterPro"/>
</dbReference>